<gene>
    <name evidence="6 8" type="primary">tilS</name>
    <name evidence="8" type="ORF">NCTC10194_00042</name>
</gene>
<dbReference type="InterPro" id="IPR011063">
    <property type="entry name" value="TilS/TtcA_N"/>
</dbReference>
<comment type="domain">
    <text evidence="6">The N-terminal region contains the highly conserved SGGXDS motif, predicted to be a P-loop motif involved in ATP binding.</text>
</comment>
<keyword evidence="4 6" id="KW-0067">ATP-binding</keyword>
<keyword evidence="6" id="KW-0963">Cytoplasm</keyword>
<evidence type="ECO:0000256" key="3">
    <source>
        <dbReference type="ARBA" id="ARBA00022741"/>
    </source>
</evidence>
<dbReference type="EC" id="6.3.4.19" evidence="6"/>
<dbReference type="Proteomes" id="UP000290815">
    <property type="component" value="Chromosome"/>
</dbReference>
<dbReference type="EMBL" id="LR215024">
    <property type="protein sequence ID" value="VEU70048.1"/>
    <property type="molecule type" value="Genomic_DNA"/>
</dbReference>
<dbReference type="GO" id="GO:0005524">
    <property type="term" value="F:ATP binding"/>
    <property type="evidence" value="ECO:0007669"/>
    <property type="project" value="UniProtKB-UniRule"/>
</dbReference>
<reference evidence="8 9" key="1">
    <citation type="submission" date="2019-01" db="EMBL/GenBank/DDBJ databases">
        <authorList>
            <consortium name="Pathogen Informatics"/>
        </authorList>
    </citation>
    <scope>NUCLEOTIDE SEQUENCE [LARGE SCALE GENOMIC DNA]</scope>
    <source>
        <strain evidence="8 9">NCTC10194</strain>
    </source>
</reference>
<dbReference type="KEGG" id="mgly:NCTC10194_00042"/>
<evidence type="ECO:0000256" key="4">
    <source>
        <dbReference type="ARBA" id="ARBA00022840"/>
    </source>
</evidence>
<dbReference type="Pfam" id="PF01171">
    <property type="entry name" value="ATP_bind_3"/>
    <property type="match status" value="1"/>
</dbReference>
<dbReference type="InterPro" id="IPR014729">
    <property type="entry name" value="Rossmann-like_a/b/a_fold"/>
</dbReference>
<evidence type="ECO:0000256" key="6">
    <source>
        <dbReference type="HAMAP-Rule" id="MF_01161"/>
    </source>
</evidence>
<name>A0A449AU93_9BACT</name>
<organism evidence="8 9">
    <name type="scientific">Mycoplasmopsis glycophila</name>
    <dbReference type="NCBI Taxonomy" id="171285"/>
    <lineage>
        <taxon>Bacteria</taxon>
        <taxon>Bacillati</taxon>
        <taxon>Mycoplasmatota</taxon>
        <taxon>Mycoplasmoidales</taxon>
        <taxon>Metamycoplasmataceae</taxon>
        <taxon>Mycoplasmopsis</taxon>
    </lineage>
</organism>
<feature type="binding site" evidence="6">
    <location>
        <begin position="11"/>
        <end position="16"/>
    </location>
    <ligand>
        <name>ATP</name>
        <dbReference type="ChEBI" id="CHEBI:30616"/>
    </ligand>
</feature>
<dbReference type="HAMAP" id="MF_01161">
    <property type="entry name" value="tRNA_Ile_lys_synt"/>
    <property type="match status" value="1"/>
</dbReference>
<evidence type="ECO:0000259" key="7">
    <source>
        <dbReference type="Pfam" id="PF01171"/>
    </source>
</evidence>
<dbReference type="Gene3D" id="1.10.10.1360">
    <property type="entry name" value="tRNA (Ile)-lysidine synthase"/>
    <property type="match status" value="1"/>
</dbReference>
<dbReference type="InterPro" id="IPR012094">
    <property type="entry name" value="tRNA_Ile_lys_synt"/>
</dbReference>
<evidence type="ECO:0000313" key="8">
    <source>
        <dbReference type="EMBL" id="VEU70048.1"/>
    </source>
</evidence>
<dbReference type="AlphaFoldDB" id="A0A449AU93"/>
<protein>
    <recommendedName>
        <fullName evidence="6">tRNA(Ile)-lysidine synthase</fullName>
        <ecNumber evidence="6">6.3.4.19</ecNumber>
    </recommendedName>
    <alternativeName>
        <fullName evidence="6">tRNA(Ile)-2-lysyl-cytidine synthase</fullName>
    </alternativeName>
    <alternativeName>
        <fullName evidence="6">tRNA(Ile)-lysidine synthetase</fullName>
    </alternativeName>
</protein>
<comment type="function">
    <text evidence="6">Ligates lysine onto the cytidine present at position 34 of the AUA codon-specific tRNA(Ile) that contains the anticodon CAU, in an ATP-dependent manner. Cytidine is converted to lysidine, thus changing the amino acid specificity of the tRNA from methionine to isoleucine.</text>
</comment>
<dbReference type="PANTHER" id="PTHR43033">
    <property type="entry name" value="TRNA(ILE)-LYSIDINE SYNTHASE-RELATED"/>
    <property type="match status" value="1"/>
</dbReference>
<keyword evidence="3 6" id="KW-0547">Nucleotide-binding</keyword>
<dbReference type="GO" id="GO:0006400">
    <property type="term" value="P:tRNA modification"/>
    <property type="evidence" value="ECO:0007669"/>
    <property type="project" value="UniProtKB-UniRule"/>
</dbReference>
<accession>A0A449AU93</accession>
<keyword evidence="2 6" id="KW-0819">tRNA processing</keyword>
<dbReference type="InterPro" id="IPR012795">
    <property type="entry name" value="tRNA_Ile_lys_synt_N"/>
</dbReference>
<keyword evidence="1 6" id="KW-0436">Ligase</keyword>
<proteinExistence type="inferred from homology"/>
<feature type="domain" description="tRNA(Ile)-lysidine/2-thiocytidine synthase N-terminal" evidence="7">
    <location>
        <begin position="5"/>
        <end position="179"/>
    </location>
</feature>
<dbReference type="PANTHER" id="PTHR43033:SF1">
    <property type="entry name" value="TRNA(ILE)-LYSIDINE SYNTHASE-RELATED"/>
    <property type="match status" value="1"/>
</dbReference>
<evidence type="ECO:0000256" key="1">
    <source>
        <dbReference type="ARBA" id="ARBA00022598"/>
    </source>
</evidence>
<evidence type="ECO:0000256" key="2">
    <source>
        <dbReference type="ARBA" id="ARBA00022694"/>
    </source>
</evidence>
<keyword evidence="9" id="KW-1185">Reference proteome</keyword>
<dbReference type="CDD" id="cd01992">
    <property type="entry name" value="TilS_N"/>
    <property type="match status" value="1"/>
</dbReference>
<comment type="catalytic activity">
    <reaction evidence="5 6">
        <text>cytidine(34) in tRNA(Ile2) + L-lysine + ATP = lysidine(34) in tRNA(Ile2) + AMP + diphosphate + H(+)</text>
        <dbReference type="Rhea" id="RHEA:43744"/>
        <dbReference type="Rhea" id="RHEA-COMP:10625"/>
        <dbReference type="Rhea" id="RHEA-COMP:10670"/>
        <dbReference type="ChEBI" id="CHEBI:15378"/>
        <dbReference type="ChEBI" id="CHEBI:30616"/>
        <dbReference type="ChEBI" id="CHEBI:32551"/>
        <dbReference type="ChEBI" id="CHEBI:33019"/>
        <dbReference type="ChEBI" id="CHEBI:82748"/>
        <dbReference type="ChEBI" id="CHEBI:83665"/>
        <dbReference type="ChEBI" id="CHEBI:456215"/>
        <dbReference type="EC" id="6.3.4.19"/>
    </reaction>
</comment>
<dbReference type="GO" id="GO:0032267">
    <property type="term" value="F:tRNA(Ile)-lysidine synthase activity"/>
    <property type="evidence" value="ECO:0007669"/>
    <property type="project" value="UniProtKB-EC"/>
</dbReference>
<sequence length="296" mass="36060">MKKQKYLIGVSGGADSMFLLSKYKHKNIVVAYVNYNQRLDAHLDQELVEKYCKENNIPLEVLVLQKNDYEHGNFQTWARKQRYEFFKKIYQKNRCDVLLLAHHKDDFLESVLMQQNRNKNIFYYGIKKTNFVFGMKTKRPLLHRYWKNQILKKCKKNNIPYRDDYTNFETNYTRNKYRQKINLFSRIKKEALFYLYLFKNIKLISNERKANIEFQIWEESLFEQEILKSLFFQKKLIYKFLWKFAHEENLNLTDKILTNIQEFILSKNRTSKYKITNNLFLIKKQGKLSLSKITPN</sequence>
<comment type="similarity">
    <text evidence="6">Belongs to the tRNA(Ile)-lysidine synthase family.</text>
</comment>
<dbReference type="SUPFAM" id="SSF52402">
    <property type="entry name" value="Adenine nucleotide alpha hydrolases-like"/>
    <property type="match status" value="1"/>
</dbReference>
<dbReference type="Gene3D" id="3.40.50.620">
    <property type="entry name" value="HUPs"/>
    <property type="match status" value="1"/>
</dbReference>
<evidence type="ECO:0000313" key="9">
    <source>
        <dbReference type="Proteomes" id="UP000290815"/>
    </source>
</evidence>
<dbReference type="GO" id="GO:0005737">
    <property type="term" value="C:cytoplasm"/>
    <property type="evidence" value="ECO:0007669"/>
    <property type="project" value="UniProtKB-SubCell"/>
</dbReference>
<dbReference type="RefSeq" id="WP_044888912.1">
    <property type="nucleotide sequence ID" value="NZ_LR215024.1"/>
</dbReference>
<evidence type="ECO:0000256" key="5">
    <source>
        <dbReference type="ARBA" id="ARBA00048539"/>
    </source>
</evidence>
<comment type="subcellular location">
    <subcellularLocation>
        <location evidence="6">Cytoplasm</location>
    </subcellularLocation>
</comment>
<dbReference type="NCBIfam" id="TIGR02432">
    <property type="entry name" value="lysidine_TilS_N"/>
    <property type="match status" value="1"/>
</dbReference>